<dbReference type="InterPro" id="IPR039528">
    <property type="entry name" value="DPM1-like"/>
</dbReference>
<keyword evidence="3" id="KW-0808">Transferase</keyword>
<feature type="transmembrane region" description="Helical" evidence="4">
    <location>
        <begin position="579"/>
        <end position="597"/>
    </location>
</feature>
<feature type="domain" description="Glycosyltransferase 2-like" evidence="5">
    <location>
        <begin position="8"/>
        <end position="172"/>
    </location>
</feature>
<feature type="transmembrane region" description="Helical" evidence="4">
    <location>
        <begin position="246"/>
        <end position="263"/>
    </location>
</feature>
<dbReference type="Pfam" id="PF00535">
    <property type="entry name" value="Glycos_transf_2"/>
    <property type="match status" value="1"/>
</dbReference>
<dbReference type="InterPro" id="IPR001173">
    <property type="entry name" value="Glyco_trans_2-like"/>
</dbReference>
<dbReference type="Gene3D" id="3.90.550.10">
    <property type="entry name" value="Spore Coat Polysaccharide Biosynthesis Protein SpsA, Chain A"/>
    <property type="match status" value="1"/>
</dbReference>
<dbReference type="Proteomes" id="UP000178930">
    <property type="component" value="Unassembled WGS sequence"/>
</dbReference>
<feature type="transmembrane region" description="Helical" evidence="4">
    <location>
        <begin position="370"/>
        <end position="388"/>
    </location>
</feature>
<feature type="transmembrane region" description="Helical" evidence="4">
    <location>
        <begin position="393"/>
        <end position="409"/>
    </location>
</feature>
<keyword evidence="4" id="KW-0812">Transmembrane</keyword>
<protein>
    <recommendedName>
        <fullName evidence="5">Glycosyltransferase 2-like domain-containing protein</fullName>
    </recommendedName>
</protein>
<evidence type="ECO:0000313" key="7">
    <source>
        <dbReference type="Proteomes" id="UP000178930"/>
    </source>
</evidence>
<dbReference type="InterPro" id="IPR029044">
    <property type="entry name" value="Nucleotide-diphossugar_trans"/>
</dbReference>
<gene>
    <name evidence="6" type="ORF">A2729_04015</name>
</gene>
<feature type="transmembrane region" description="Helical" evidence="4">
    <location>
        <begin position="523"/>
        <end position="542"/>
    </location>
</feature>
<comment type="caution">
    <text evidence="6">The sequence shown here is derived from an EMBL/GenBank/DDBJ whole genome shotgun (WGS) entry which is preliminary data.</text>
</comment>
<dbReference type="FunFam" id="3.90.550.10:FF:000122">
    <property type="entry name" value="Dolichol-phosphate mannosyltransferase subunit 1"/>
    <property type="match status" value="1"/>
</dbReference>
<dbReference type="STRING" id="1797532.A2729_04015"/>
<comment type="similarity">
    <text evidence="1">Belongs to the glycosyltransferase 2 family.</text>
</comment>
<keyword evidence="4" id="KW-1133">Transmembrane helix</keyword>
<dbReference type="GO" id="GO:0004582">
    <property type="term" value="F:dolichyl-phosphate beta-D-mannosyltransferase activity"/>
    <property type="evidence" value="ECO:0007669"/>
    <property type="project" value="InterPro"/>
</dbReference>
<dbReference type="GO" id="GO:0009247">
    <property type="term" value="P:glycolipid biosynthetic process"/>
    <property type="evidence" value="ECO:0007669"/>
    <property type="project" value="TreeGrafter"/>
</dbReference>
<keyword evidence="2" id="KW-0328">Glycosyltransferase</keyword>
<organism evidence="6 7">
    <name type="scientific">Candidatus Buchananbacteria bacterium RIFCSPHIGHO2_01_FULL_39_14</name>
    <dbReference type="NCBI Taxonomy" id="1797532"/>
    <lineage>
        <taxon>Bacteria</taxon>
        <taxon>Candidatus Buchananiibacteriota</taxon>
    </lineage>
</organism>
<dbReference type="SUPFAM" id="SSF53448">
    <property type="entry name" value="Nucleotide-diphospho-sugar transferases"/>
    <property type="match status" value="1"/>
</dbReference>
<feature type="transmembrane region" description="Helical" evidence="4">
    <location>
        <begin position="303"/>
        <end position="325"/>
    </location>
</feature>
<accession>A0A1G1XXW9</accession>
<feature type="transmembrane region" description="Helical" evidence="4">
    <location>
        <begin position="604"/>
        <end position="623"/>
    </location>
</feature>
<feature type="transmembrane region" description="Helical" evidence="4">
    <location>
        <begin position="551"/>
        <end position="573"/>
    </location>
</feature>
<reference evidence="6 7" key="1">
    <citation type="journal article" date="2016" name="Nat. Commun.">
        <title>Thousands of microbial genomes shed light on interconnected biogeochemical processes in an aquifer system.</title>
        <authorList>
            <person name="Anantharaman K."/>
            <person name="Brown C.T."/>
            <person name="Hug L.A."/>
            <person name="Sharon I."/>
            <person name="Castelle C.J."/>
            <person name="Probst A.J."/>
            <person name="Thomas B.C."/>
            <person name="Singh A."/>
            <person name="Wilkins M.J."/>
            <person name="Karaoz U."/>
            <person name="Brodie E.L."/>
            <person name="Williams K.H."/>
            <person name="Hubbard S.S."/>
            <person name="Banfield J.F."/>
        </authorList>
    </citation>
    <scope>NUCLEOTIDE SEQUENCE [LARGE SCALE GENOMIC DNA]</scope>
</reference>
<proteinExistence type="inferred from homology"/>
<feature type="transmembrane region" description="Helical" evidence="4">
    <location>
        <begin position="429"/>
        <end position="456"/>
    </location>
</feature>
<evidence type="ECO:0000259" key="5">
    <source>
        <dbReference type="Pfam" id="PF00535"/>
    </source>
</evidence>
<feature type="transmembrane region" description="Helical" evidence="4">
    <location>
        <begin position="337"/>
        <end position="358"/>
    </location>
</feature>
<keyword evidence="4" id="KW-0472">Membrane</keyword>
<dbReference type="GO" id="GO:0016020">
    <property type="term" value="C:membrane"/>
    <property type="evidence" value="ECO:0007669"/>
    <property type="project" value="GOC"/>
</dbReference>
<dbReference type="PANTHER" id="PTHR43398:SF1">
    <property type="entry name" value="DOLICHOL-PHOSPHATE MANNOSYLTRANSFERASE SUBUNIT 1"/>
    <property type="match status" value="1"/>
</dbReference>
<feature type="transmembrane region" description="Helical" evidence="4">
    <location>
        <begin position="468"/>
        <end position="490"/>
    </location>
</feature>
<evidence type="ECO:0000256" key="3">
    <source>
        <dbReference type="ARBA" id="ARBA00022679"/>
    </source>
</evidence>
<dbReference type="CDD" id="cd06442">
    <property type="entry name" value="DPM1_like"/>
    <property type="match status" value="1"/>
</dbReference>
<evidence type="ECO:0000256" key="4">
    <source>
        <dbReference type="SAM" id="Phobius"/>
    </source>
</evidence>
<dbReference type="AlphaFoldDB" id="A0A1G1XXW9"/>
<dbReference type="EMBL" id="MHIB01000009">
    <property type="protein sequence ID" value="OGY44919.1"/>
    <property type="molecule type" value="Genomic_DNA"/>
</dbReference>
<evidence type="ECO:0000313" key="6">
    <source>
        <dbReference type="EMBL" id="OGY44919.1"/>
    </source>
</evidence>
<dbReference type="PANTHER" id="PTHR43398">
    <property type="entry name" value="DOLICHOL-PHOSPHATE MANNOSYLTRANSFERASE SUBUNIT 1"/>
    <property type="match status" value="1"/>
</dbReference>
<name>A0A1G1XXW9_9BACT</name>
<sequence>MSKVFVNIATYNEKENIERLITEIFALKIDNLSVLIIDDNSPDGTAQIVEQLKNRYDYLRLIKRSGKLGYGSAQIAGFKEALANGAEIIITMDADFSHDPKVIPNLISAIENGSEVVIGSRKIPGGRIVGWNWWRHFASTGAMLTSQIFLGITTNDLTSGFRAYRRTILENISLDKIKSNGYSFLEELIYLIEKKNYKIKEVPITFTDRRFGKSKLSKKEILNFFLTIFKINASELKKIKFNLENLVYGLLILSFFIGLWHAFPMLKVISDEMYFVGGVLRAMENFTIFPGAGDVPYGLLTYYLNYILIAKFLILALPFFQFNFNSLKEFLIQSSEIIYLIPRILSAVLAIFYLVIFAKILKKEFTDWKIKLYLLIILFTNMLTVLVLHTGKMWVLSLLLTLASFYYLYRALNYRYRLESSVLSRSIILSIIFSFLTLTNFIFNGIFLINIPLLLIFFWSNQRLRKKIILSTIFGAMIFVLITLTNLAGIKELLVNQFTYYRPLVDNEIAVHNLSVLQSFMMYLKRSVVFFPIILLTLLLALTQKIKNKPLFIIASTYFLVYLLMISFIGTWSKEIYSYIHYSFPFAFFLVLIVASFDLKFSKNFYLLGLISLVYFVFTLYYLSIPTTYNETANWILKNLNQNDNLIINGIRNLDLPKNKESYLLTAENYCSSKCTNVINSDLNKEFLPLIIDKYTKADWAQNVDTKNKENFIISEKSLMGDDFELEAAFTNPVFVSFGADGKMANYFDFDFFKIKNFGPNIYIYRRF</sequence>
<evidence type="ECO:0000256" key="2">
    <source>
        <dbReference type="ARBA" id="ARBA00022676"/>
    </source>
</evidence>
<evidence type="ECO:0000256" key="1">
    <source>
        <dbReference type="ARBA" id="ARBA00006739"/>
    </source>
</evidence>